<keyword evidence="1" id="KW-0175">Coiled coil</keyword>
<feature type="transmembrane region" description="Helical" evidence="2">
    <location>
        <begin position="566"/>
        <end position="588"/>
    </location>
</feature>
<name>A0A0W1RAE7_9EURY</name>
<protein>
    <recommendedName>
        <fullName evidence="5">Type II secretion system protein GspF domain-containing protein</fullName>
    </recommendedName>
</protein>
<keyword evidence="2" id="KW-0472">Membrane</keyword>
<reference evidence="3 4" key="1">
    <citation type="submission" date="2015-12" db="EMBL/GenBank/DDBJ databases">
        <title>Haloprofundus marisrubri gen. nov., sp. nov., an extremely halophilic archaeon isolated from the Discovery deep brine-seawater interface in the Red Sea.</title>
        <authorList>
            <person name="Zhang G."/>
            <person name="Stingl U."/>
            <person name="Rashid M."/>
        </authorList>
    </citation>
    <scope>NUCLEOTIDE SEQUENCE [LARGE SCALE GENOMIC DNA]</scope>
    <source>
        <strain evidence="3 4">SB9</strain>
    </source>
</reference>
<proteinExistence type="predicted"/>
<sequence>MSVRTESSAVVAVLRALARVVPADLVDVDTSRTLDDALRYLDAPVPAETVVRGGYGVAVVVTLCSLSVAGFAASLPLVVAVTVSLAGGLGAAHVVHRAPVLLARTRRAGALGDATGVVNRAVLRLRLEPTAERAATFAARTGEGPLATSLAAHVRRARGTPHSGLAAFGDEWADRLPALGRATTLLLASTAATPGERERGLERALDTVLDGTRDRLARFAEDVRAPLSGLYAFGVLLPLALVGVLPAAASAGVSIGAFALVVVYDVALPVGLLCAVVWLVSRRPVAFPPPQVDSNHPAASTPPRNYLVAAVATVGGAAVAFAVVGPWSVPLVVLGGGVGCTLVVRFRSIRQVHAHIRRVESGLDDAMYLVGRHVLEGVAVERALERVADELDGATGEMLSDAATTQRALRVDVREAFLGDDGALASVPSSRARSAAELLALAATEGTPAGAALVATAEQLSRLRRLEREAKRELSELTETLQNTGALFGPLVGGATVALVERLGGVSSTGASGFGVGATGATGATGAAGAAGASGATGTMDAAGAGVDAASATASVMSGAPGTATFGLVVGVYVLLSAVLLTALATAIEHGVDRVLLGYRIGLALLTATTTYLTAFVAAGLLV</sequence>
<keyword evidence="2" id="KW-1133">Transmembrane helix</keyword>
<evidence type="ECO:0000313" key="3">
    <source>
        <dbReference type="EMBL" id="KTG09715.1"/>
    </source>
</evidence>
<feature type="transmembrane region" description="Helical" evidence="2">
    <location>
        <begin position="228"/>
        <end position="249"/>
    </location>
</feature>
<organism evidence="3 4">
    <name type="scientific">Haloprofundus marisrubri</name>
    <dbReference type="NCBI Taxonomy" id="1514971"/>
    <lineage>
        <taxon>Archaea</taxon>
        <taxon>Methanobacteriati</taxon>
        <taxon>Methanobacteriota</taxon>
        <taxon>Stenosarchaea group</taxon>
        <taxon>Halobacteria</taxon>
        <taxon>Halobacteriales</taxon>
        <taxon>Haloferacaceae</taxon>
        <taxon>Haloprofundus</taxon>
    </lineage>
</organism>
<dbReference type="EMBL" id="LOPU01000018">
    <property type="protein sequence ID" value="KTG09715.1"/>
    <property type="molecule type" value="Genomic_DNA"/>
</dbReference>
<keyword evidence="2" id="KW-0812">Transmembrane</keyword>
<feature type="transmembrane region" description="Helical" evidence="2">
    <location>
        <begin position="55"/>
        <end position="79"/>
    </location>
</feature>
<comment type="caution">
    <text evidence="3">The sequence shown here is derived from an EMBL/GenBank/DDBJ whole genome shotgun (WGS) entry which is preliminary data.</text>
</comment>
<dbReference type="STRING" id="1514971.AUR64_08725"/>
<dbReference type="Proteomes" id="UP000054387">
    <property type="component" value="Unassembled WGS sequence"/>
</dbReference>
<keyword evidence="4" id="KW-1185">Reference proteome</keyword>
<dbReference type="RefSeq" id="WP_058581070.1">
    <property type="nucleotide sequence ID" value="NZ_LOPU01000018.1"/>
</dbReference>
<feature type="transmembrane region" description="Helical" evidence="2">
    <location>
        <begin position="600"/>
        <end position="622"/>
    </location>
</feature>
<feature type="transmembrane region" description="Helical" evidence="2">
    <location>
        <begin position="331"/>
        <end position="348"/>
    </location>
</feature>
<evidence type="ECO:0000313" key="4">
    <source>
        <dbReference type="Proteomes" id="UP000054387"/>
    </source>
</evidence>
<feature type="transmembrane region" description="Helical" evidence="2">
    <location>
        <begin position="255"/>
        <end position="280"/>
    </location>
</feature>
<evidence type="ECO:0008006" key="5">
    <source>
        <dbReference type="Google" id="ProtNLM"/>
    </source>
</evidence>
<evidence type="ECO:0000256" key="1">
    <source>
        <dbReference type="SAM" id="Coils"/>
    </source>
</evidence>
<accession>A0A0W1RAE7</accession>
<dbReference type="OrthoDB" id="147060at2157"/>
<feature type="coiled-coil region" evidence="1">
    <location>
        <begin position="453"/>
        <end position="483"/>
    </location>
</feature>
<gene>
    <name evidence="3" type="ORF">AUR64_08725</name>
</gene>
<evidence type="ECO:0000256" key="2">
    <source>
        <dbReference type="SAM" id="Phobius"/>
    </source>
</evidence>
<feature type="transmembrane region" description="Helical" evidence="2">
    <location>
        <begin position="306"/>
        <end position="325"/>
    </location>
</feature>
<dbReference type="AlphaFoldDB" id="A0A0W1RAE7"/>